<dbReference type="Pfam" id="PF00296">
    <property type="entry name" value="Bac_luciferase"/>
    <property type="match status" value="1"/>
</dbReference>
<proteinExistence type="predicted"/>
<evidence type="ECO:0000313" key="6">
    <source>
        <dbReference type="EMBL" id="ETF01070.1"/>
    </source>
</evidence>
<dbReference type="eggNOG" id="COG2141">
    <property type="taxonomic scope" value="Bacteria"/>
</dbReference>
<keyword evidence="4 6" id="KW-0503">Monooxygenase</keyword>
<name>V8QP46_9BURK</name>
<dbReference type="CDD" id="cd01094">
    <property type="entry name" value="Alkanesulfonate_monoxygenase"/>
    <property type="match status" value="1"/>
</dbReference>
<feature type="domain" description="Luciferase-like" evidence="5">
    <location>
        <begin position="32"/>
        <end position="357"/>
    </location>
</feature>
<dbReference type="InterPro" id="IPR050172">
    <property type="entry name" value="SsuD_RutA_monooxygenase"/>
</dbReference>
<evidence type="ECO:0000259" key="5">
    <source>
        <dbReference type="Pfam" id="PF00296"/>
    </source>
</evidence>
<keyword evidence="3" id="KW-0560">Oxidoreductase</keyword>
<evidence type="ECO:0000256" key="3">
    <source>
        <dbReference type="ARBA" id="ARBA00023002"/>
    </source>
</evidence>
<sequence length="398" mass="44197">MTLQIMTDHILPLASLPSHSPLGHALAQPLLLGLFLPIHNGGWTMSTLPRDTDWTFDYNAALTKQAEQLGFDLAFGPAHWLSKGGFGGETKYREQSLDAFIATCALAAITNRILLVSTIHILYGPWHPLHLAKFGATLDHIAKGRWGLNIVTGFRKDEWAMFGQQQIEHDTRYQIADEYVDILSKLWTHEQNLDYHSARWQLQQAFVTPKPQYGRPILVSATSSPAGIASAVRHSDLIFITSPTGARFEKAIGALPQLNASVKEQAAIVGRDVRTLINPMIICRETEREAQEVYRSILAKADQGAIDGFFHSHATGDSKSWRGHERDERTVGGNIQLIGTPEQIVDQLQQLKSAGCDGIQICFFDYEPELAYFGERVIPLLEQAGLRKPIAQPHAPTP</sequence>
<dbReference type="GO" id="GO:0004497">
    <property type="term" value="F:monooxygenase activity"/>
    <property type="evidence" value="ECO:0007669"/>
    <property type="project" value="UniProtKB-KW"/>
</dbReference>
<keyword evidence="2" id="KW-0288">FMN</keyword>
<organism evidence="6 7">
    <name type="scientific">Advenella kashmirensis W13003</name>
    <dbReference type="NCBI Taxonomy" id="1424334"/>
    <lineage>
        <taxon>Bacteria</taxon>
        <taxon>Pseudomonadati</taxon>
        <taxon>Pseudomonadota</taxon>
        <taxon>Betaproteobacteria</taxon>
        <taxon>Burkholderiales</taxon>
        <taxon>Alcaligenaceae</taxon>
    </lineage>
</organism>
<dbReference type="AlphaFoldDB" id="V8QP46"/>
<evidence type="ECO:0000313" key="7">
    <source>
        <dbReference type="Proteomes" id="UP000018733"/>
    </source>
</evidence>
<accession>V8QP46</accession>
<dbReference type="PATRIC" id="fig|1424334.3.peg.3510"/>
<evidence type="ECO:0000256" key="2">
    <source>
        <dbReference type="ARBA" id="ARBA00022643"/>
    </source>
</evidence>
<dbReference type="InterPro" id="IPR036661">
    <property type="entry name" value="Luciferase-like_sf"/>
</dbReference>
<dbReference type="Gene3D" id="3.20.20.30">
    <property type="entry name" value="Luciferase-like domain"/>
    <property type="match status" value="1"/>
</dbReference>
<keyword evidence="7" id="KW-1185">Reference proteome</keyword>
<dbReference type="Proteomes" id="UP000018733">
    <property type="component" value="Unassembled WGS sequence"/>
</dbReference>
<evidence type="ECO:0000256" key="1">
    <source>
        <dbReference type="ARBA" id="ARBA00022630"/>
    </source>
</evidence>
<protein>
    <submittedName>
        <fullName evidence="6">Monooxygenase</fullName>
    </submittedName>
</protein>
<dbReference type="GO" id="GO:0016705">
    <property type="term" value="F:oxidoreductase activity, acting on paired donors, with incorporation or reduction of molecular oxygen"/>
    <property type="evidence" value="ECO:0007669"/>
    <property type="project" value="InterPro"/>
</dbReference>
<dbReference type="PANTHER" id="PTHR42847">
    <property type="entry name" value="ALKANESULFONATE MONOOXYGENASE"/>
    <property type="match status" value="1"/>
</dbReference>
<dbReference type="PANTHER" id="PTHR42847:SF4">
    <property type="entry name" value="ALKANESULFONATE MONOOXYGENASE-RELATED"/>
    <property type="match status" value="1"/>
</dbReference>
<gene>
    <name evidence="6" type="ORF">W822_17470</name>
</gene>
<evidence type="ECO:0000256" key="4">
    <source>
        <dbReference type="ARBA" id="ARBA00023033"/>
    </source>
</evidence>
<comment type="caution">
    <text evidence="6">The sequence shown here is derived from an EMBL/GenBank/DDBJ whole genome shotgun (WGS) entry which is preliminary data.</text>
</comment>
<reference evidence="6 7" key="1">
    <citation type="journal article" date="2014" name="Genome Announc.">
        <title>Draft Genome Sequence of Advenella kashmirensis Strain W13003, a Polycyclic Aromatic Hydrocarbon-Degrading Bacterium.</title>
        <authorList>
            <person name="Wang X."/>
            <person name="Jin D."/>
            <person name="Zhou L."/>
            <person name="Wu L."/>
            <person name="An W."/>
            <person name="Zhao L."/>
        </authorList>
    </citation>
    <scope>NUCLEOTIDE SEQUENCE [LARGE SCALE GENOMIC DNA]</scope>
    <source>
        <strain evidence="6 7">W13003</strain>
    </source>
</reference>
<dbReference type="STRING" id="1424334.W822_17470"/>
<dbReference type="EMBL" id="AYXT01000012">
    <property type="protein sequence ID" value="ETF01070.1"/>
    <property type="molecule type" value="Genomic_DNA"/>
</dbReference>
<keyword evidence="1" id="KW-0285">Flavoprotein</keyword>
<dbReference type="HOGENOM" id="CLU_027853_1_1_4"/>
<dbReference type="SUPFAM" id="SSF51679">
    <property type="entry name" value="Bacterial luciferase-like"/>
    <property type="match status" value="1"/>
</dbReference>
<dbReference type="InterPro" id="IPR011251">
    <property type="entry name" value="Luciferase-like_dom"/>
</dbReference>